<comment type="caution">
    <text evidence="1">The sequence shown here is derived from an EMBL/GenBank/DDBJ whole genome shotgun (WGS) entry which is preliminary data.</text>
</comment>
<proteinExistence type="predicted"/>
<reference evidence="1 2" key="1">
    <citation type="submission" date="2024-01" db="EMBL/GenBank/DDBJ databases">
        <title>Genome assemblies of Stephania.</title>
        <authorList>
            <person name="Yang L."/>
        </authorList>
    </citation>
    <scope>NUCLEOTIDE SEQUENCE [LARGE SCALE GENOMIC DNA]</scope>
    <source>
        <strain evidence="1">YNDBR</strain>
        <tissue evidence="1">Leaf</tissue>
    </source>
</reference>
<gene>
    <name evidence="1" type="ORF">Syun_021110</name>
</gene>
<organism evidence="1 2">
    <name type="scientific">Stephania yunnanensis</name>
    <dbReference type="NCBI Taxonomy" id="152371"/>
    <lineage>
        <taxon>Eukaryota</taxon>
        <taxon>Viridiplantae</taxon>
        <taxon>Streptophyta</taxon>
        <taxon>Embryophyta</taxon>
        <taxon>Tracheophyta</taxon>
        <taxon>Spermatophyta</taxon>
        <taxon>Magnoliopsida</taxon>
        <taxon>Ranunculales</taxon>
        <taxon>Menispermaceae</taxon>
        <taxon>Menispermoideae</taxon>
        <taxon>Cissampelideae</taxon>
        <taxon>Stephania</taxon>
    </lineage>
</organism>
<name>A0AAP0IF72_9MAGN</name>
<accession>A0AAP0IF72</accession>
<evidence type="ECO:0000313" key="2">
    <source>
        <dbReference type="Proteomes" id="UP001420932"/>
    </source>
</evidence>
<keyword evidence="2" id="KW-1185">Reference proteome</keyword>
<dbReference type="EMBL" id="JBBNAF010000009">
    <property type="protein sequence ID" value="KAK9114313.1"/>
    <property type="molecule type" value="Genomic_DNA"/>
</dbReference>
<dbReference type="AlphaFoldDB" id="A0AAP0IF72"/>
<protein>
    <submittedName>
        <fullName evidence="1">Uncharacterized protein</fullName>
    </submittedName>
</protein>
<sequence>MTKSVVDLHNQHKIARFLICIVNKIASLLLDLLQIDNRSTTDHDFSLLESKQQTWSFFDLE</sequence>
<evidence type="ECO:0000313" key="1">
    <source>
        <dbReference type="EMBL" id="KAK9114313.1"/>
    </source>
</evidence>
<dbReference type="Proteomes" id="UP001420932">
    <property type="component" value="Unassembled WGS sequence"/>
</dbReference>